<keyword evidence="1" id="KW-0812">Transmembrane</keyword>
<dbReference type="EMBL" id="AEVG01000024">
    <property type="protein sequence ID" value="EFX92628.1"/>
    <property type="molecule type" value="Genomic_DNA"/>
</dbReference>
<dbReference type="HOGENOM" id="CLU_1902214_0_0_6"/>
<proteinExistence type="predicted"/>
<dbReference type="AlphaFoldDB" id="E8KEQ3"/>
<evidence type="ECO:0000313" key="2">
    <source>
        <dbReference type="EMBL" id="EFX92628.1"/>
    </source>
</evidence>
<protein>
    <submittedName>
        <fullName evidence="2">Uncharacterized protein</fullName>
    </submittedName>
</protein>
<dbReference type="RefSeq" id="WP_005621545.1">
    <property type="nucleotide sequence ID" value="NZ_GL831080.1"/>
</dbReference>
<reference evidence="2 3" key="1">
    <citation type="submission" date="2011-01" db="EMBL/GenBank/DDBJ databases">
        <authorList>
            <person name="Muzny D."/>
            <person name="Qin X."/>
            <person name="Deng J."/>
            <person name="Jiang H."/>
            <person name="Liu Y."/>
            <person name="Qu J."/>
            <person name="Song X.-Z."/>
            <person name="Zhang L."/>
            <person name="Thornton R."/>
            <person name="Coyle M."/>
            <person name="Francisco L."/>
            <person name="Jackson L."/>
            <person name="Javaid M."/>
            <person name="Korchina V."/>
            <person name="Kovar C."/>
            <person name="Mata R."/>
            <person name="Mathew T."/>
            <person name="Ngo R."/>
            <person name="Nguyen L."/>
            <person name="Nguyen N."/>
            <person name="Okwuonu G."/>
            <person name="Ongeri F."/>
            <person name="Pham C."/>
            <person name="Simmons D."/>
            <person name="Wilczek-Boney K."/>
            <person name="Hale W."/>
            <person name="Jakkamsetti A."/>
            <person name="Pham P."/>
            <person name="Ruth R."/>
            <person name="San Lucas F."/>
            <person name="Warren J."/>
            <person name="Zhang J."/>
            <person name="Zhao Z."/>
            <person name="Zhou C."/>
            <person name="Zhu D."/>
            <person name="Lee S."/>
            <person name="Bess C."/>
            <person name="Blankenburg K."/>
            <person name="Forbes L."/>
            <person name="Fu Q."/>
            <person name="Gubbala S."/>
            <person name="Hirani K."/>
            <person name="Jayaseelan J.C."/>
            <person name="Lara F."/>
            <person name="Munidasa M."/>
            <person name="Palculict T."/>
            <person name="Patil S."/>
            <person name="Pu L.-L."/>
            <person name="Saada N."/>
            <person name="Tang L."/>
            <person name="Weissenberger G."/>
            <person name="Zhu Y."/>
            <person name="Hemphill L."/>
            <person name="Shang Y."/>
            <person name="Youmans B."/>
            <person name="Ayvaz T."/>
            <person name="Ross M."/>
            <person name="Santibanez J."/>
            <person name="Aqrawi P."/>
            <person name="Gross S."/>
            <person name="Joshi V."/>
            <person name="Fowler G."/>
            <person name="Nazareth L."/>
            <person name="Reid J."/>
            <person name="Worley K."/>
            <person name="Petrosino J."/>
            <person name="Highlander S."/>
            <person name="Gibbs R."/>
        </authorList>
    </citation>
    <scope>NUCLEOTIDE SEQUENCE [LARGE SCALE GENOMIC DNA]</scope>
    <source>
        <strain evidence="2 3">ATCC 25976</strain>
    </source>
</reference>
<comment type="caution">
    <text evidence="2">The sequence shown here is derived from an EMBL/GenBank/DDBJ whole genome shotgun (WGS) entry which is preliminary data.</text>
</comment>
<evidence type="ECO:0000313" key="3">
    <source>
        <dbReference type="Proteomes" id="UP000005467"/>
    </source>
</evidence>
<dbReference type="Proteomes" id="UP000005467">
    <property type="component" value="Unassembled WGS sequence"/>
</dbReference>
<keyword evidence="1" id="KW-1133">Transmembrane helix</keyword>
<feature type="transmembrane region" description="Helical" evidence="1">
    <location>
        <begin position="105"/>
        <end position="129"/>
    </location>
</feature>
<gene>
    <name evidence="2" type="ORF">HMPREF0027_0320</name>
</gene>
<evidence type="ECO:0000256" key="1">
    <source>
        <dbReference type="SAM" id="Phobius"/>
    </source>
</evidence>
<keyword evidence="1" id="KW-0472">Membrane</keyword>
<feature type="transmembrane region" description="Helical" evidence="1">
    <location>
        <begin position="73"/>
        <end position="93"/>
    </location>
</feature>
<name>E8KEQ3_9PAST</name>
<sequence length="133" mass="15466">MIERFKIETTLHAQNALKQQAKSKEEIDIEPRKTKKNHTAKAELEREKVIALQEQNFKSKDDRRMRREYANKAYEFAKYTIAFWMFLFLAYFLSPANNKPLNDTALGIFTTVCTINILAAFISIVKGLFPSSK</sequence>
<organism evidence="2 3">
    <name type="scientific">Actinobacillus ureae ATCC 25976</name>
    <dbReference type="NCBI Taxonomy" id="887324"/>
    <lineage>
        <taxon>Bacteria</taxon>
        <taxon>Pseudomonadati</taxon>
        <taxon>Pseudomonadota</taxon>
        <taxon>Gammaproteobacteria</taxon>
        <taxon>Pasteurellales</taxon>
        <taxon>Pasteurellaceae</taxon>
        <taxon>Actinobacillus</taxon>
    </lineage>
</organism>
<accession>E8KEQ3</accession>
<keyword evidence="3" id="KW-1185">Reference proteome</keyword>